<evidence type="ECO:0000313" key="8">
    <source>
        <dbReference type="EMBL" id="CAF1143830.1"/>
    </source>
</evidence>
<protein>
    <submittedName>
        <fullName evidence="9">Uncharacterized protein</fullName>
    </submittedName>
</protein>
<dbReference type="InterPro" id="IPR010977">
    <property type="entry name" value="Aromatic_deC"/>
</dbReference>
<reference evidence="9" key="1">
    <citation type="submission" date="2021-02" db="EMBL/GenBank/DDBJ databases">
        <authorList>
            <person name="Nowell W R."/>
        </authorList>
    </citation>
    <scope>NUCLEOTIDE SEQUENCE</scope>
</reference>
<evidence type="ECO:0000256" key="7">
    <source>
        <dbReference type="RuleBase" id="RU000382"/>
    </source>
</evidence>
<keyword evidence="4 6" id="KW-0663">Pyridoxal phosphate</keyword>
<organism evidence="9 10">
    <name type="scientific">Didymodactylos carnosus</name>
    <dbReference type="NCBI Taxonomy" id="1234261"/>
    <lineage>
        <taxon>Eukaryota</taxon>
        <taxon>Metazoa</taxon>
        <taxon>Spiralia</taxon>
        <taxon>Gnathifera</taxon>
        <taxon>Rotifera</taxon>
        <taxon>Eurotatoria</taxon>
        <taxon>Bdelloidea</taxon>
        <taxon>Philodinida</taxon>
        <taxon>Philodinidae</taxon>
        <taxon>Didymodactylos</taxon>
    </lineage>
</organism>
<keyword evidence="3" id="KW-0210">Decarboxylase</keyword>
<dbReference type="EMBL" id="CAJNOK010011603">
    <property type="protein sequence ID" value="CAF1143830.1"/>
    <property type="molecule type" value="Genomic_DNA"/>
</dbReference>
<dbReference type="InterPro" id="IPR015422">
    <property type="entry name" value="PyrdxlP-dep_Trfase_small"/>
</dbReference>
<feature type="modified residue" description="N6-(pyridoxal phosphate)lysine" evidence="6">
    <location>
        <position position="414"/>
    </location>
</feature>
<sequence length="598" mass="67311">MPISQINYQNYSVKLQLDSTFLIITVENEQSKFYIKIDNKQCTVVTNGLCETSEQLYELLHDLLNKNEHQKLYLFLIHKKLIELHVDFTIFFGNTVQRKWSFVIHLNQQNGDAAESTKTLDPTDWVQTRVLGHRMMDDMLSYLQNIRSRPPWQPMPQNVKDYFKQDLPYDEKCAFDVYDDFKTNILPYPVGNIHPRFFGYVQGAGTVIGALSGLLTATMNTMSWGGEQASIYAEKQVLQWLKTLMGFPQESSGVLVSGTSIATLIAFTLVRKKYTLAEFAETGFSQLNNPLRIYCSSEAHNCLIRAAQILGIGTRNVVIIPANQNHQIDLEKLEQAIRSDKEAGAIPMCVLGTAGTVGTGSIDDLNGIADLCEKYSLWFHVDGAIGAVARCSKRLAPLVAGMERADSLAFDLHKLFSIPYEAGCILIRDAALHTATFANPATYLTLLDGGVTPAHETFFNDYGIELSRDTKAIKVWMSLKGYGIERFARVIEQSVDHAQYFASKVRECDQLELITTGSFQIVCFRFVLPNKTVNILNKLNKRLLVAIQERGIAVPSPYTVEDKFALRVCITNHRTTREDLDYFLENLLIVGNELGAHM</sequence>
<name>A0A8S2MBZ7_9BILA</name>
<evidence type="ECO:0000313" key="9">
    <source>
        <dbReference type="EMBL" id="CAF3943246.1"/>
    </source>
</evidence>
<keyword evidence="5 7" id="KW-0456">Lyase</keyword>
<dbReference type="GO" id="GO:0006520">
    <property type="term" value="P:amino acid metabolic process"/>
    <property type="evidence" value="ECO:0007669"/>
    <property type="project" value="InterPro"/>
</dbReference>
<accession>A0A8S2MBZ7</accession>
<dbReference type="InterPro" id="IPR002129">
    <property type="entry name" value="PyrdxlP-dep_de-COase"/>
</dbReference>
<dbReference type="PRINTS" id="PR00800">
    <property type="entry name" value="YHDCRBOXLASE"/>
</dbReference>
<dbReference type="Gene3D" id="3.40.640.10">
    <property type="entry name" value="Type I PLP-dependent aspartate aminotransferase-like (Major domain)"/>
    <property type="match status" value="1"/>
</dbReference>
<dbReference type="PANTHER" id="PTHR11999:SF70">
    <property type="entry name" value="MIP05841P"/>
    <property type="match status" value="1"/>
</dbReference>
<dbReference type="SUPFAM" id="SSF53383">
    <property type="entry name" value="PLP-dependent transferases"/>
    <property type="match status" value="1"/>
</dbReference>
<dbReference type="InterPro" id="IPR015421">
    <property type="entry name" value="PyrdxlP-dep_Trfase_major"/>
</dbReference>
<evidence type="ECO:0000313" key="10">
    <source>
        <dbReference type="Proteomes" id="UP000682733"/>
    </source>
</evidence>
<dbReference type="Pfam" id="PF00282">
    <property type="entry name" value="Pyridoxal_deC"/>
    <property type="match status" value="1"/>
</dbReference>
<evidence type="ECO:0000256" key="3">
    <source>
        <dbReference type="ARBA" id="ARBA00022793"/>
    </source>
</evidence>
<dbReference type="PROSITE" id="PS00392">
    <property type="entry name" value="DDC_GAD_HDC_YDC"/>
    <property type="match status" value="1"/>
</dbReference>
<evidence type="ECO:0000256" key="4">
    <source>
        <dbReference type="ARBA" id="ARBA00022898"/>
    </source>
</evidence>
<dbReference type="Gene3D" id="3.90.1150.10">
    <property type="entry name" value="Aspartate Aminotransferase, domain 1"/>
    <property type="match status" value="1"/>
</dbReference>
<dbReference type="Proteomes" id="UP000677228">
    <property type="component" value="Unassembled WGS sequence"/>
</dbReference>
<comment type="cofactor">
    <cofactor evidence="1 6 7">
        <name>pyridoxal 5'-phosphate</name>
        <dbReference type="ChEBI" id="CHEBI:597326"/>
    </cofactor>
</comment>
<gene>
    <name evidence="8" type="ORF">OVA965_LOCUS21260</name>
    <name evidence="9" type="ORF">TMI583_LOCUS21869</name>
</gene>
<evidence type="ECO:0000256" key="1">
    <source>
        <dbReference type="ARBA" id="ARBA00001933"/>
    </source>
</evidence>
<dbReference type="Proteomes" id="UP000682733">
    <property type="component" value="Unassembled WGS sequence"/>
</dbReference>
<dbReference type="GO" id="GO:0016831">
    <property type="term" value="F:carboxy-lyase activity"/>
    <property type="evidence" value="ECO:0007669"/>
    <property type="project" value="UniProtKB-KW"/>
</dbReference>
<dbReference type="GO" id="GO:0019752">
    <property type="term" value="P:carboxylic acid metabolic process"/>
    <property type="evidence" value="ECO:0007669"/>
    <property type="project" value="InterPro"/>
</dbReference>
<proteinExistence type="inferred from homology"/>
<dbReference type="Gene3D" id="1.20.1340.10">
    <property type="entry name" value="dopa decarboxylase, N-terminal domain"/>
    <property type="match status" value="1"/>
</dbReference>
<comment type="caution">
    <text evidence="9">The sequence shown here is derived from an EMBL/GenBank/DDBJ whole genome shotgun (WGS) entry which is preliminary data.</text>
</comment>
<comment type="similarity">
    <text evidence="2 7">Belongs to the group II decarboxylase family.</text>
</comment>
<dbReference type="InterPro" id="IPR015424">
    <property type="entry name" value="PyrdxlP-dep_Trfase"/>
</dbReference>
<dbReference type="GO" id="GO:0030170">
    <property type="term" value="F:pyridoxal phosphate binding"/>
    <property type="evidence" value="ECO:0007669"/>
    <property type="project" value="InterPro"/>
</dbReference>
<evidence type="ECO:0000256" key="6">
    <source>
        <dbReference type="PIRSR" id="PIRSR602129-50"/>
    </source>
</evidence>
<dbReference type="PANTHER" id="PTHR11999">
    <property type="entry name" value="GROUP II PYRIDOXAL-5-PHOSPHATE DECARBOXYLASE"/>
    <property type="match status" value="1"/>
</dbReference>
<evidence type="ECO:0000256" key="5">
    <source>
        <dbReference type="ARBA" id="ARBA00023239"/>
    </source>
</evidence>
<dbReference type="AlphaFoldDB" id="A0A8S2MBZ7"/>
<dbReference type="EMBL" id="CAJOBA010027908">
    <property type="protein sequence ID" value="CAF3943246.1"/>
    <property type="molecule type" value="Genomic_DNA"/>
</dbReference>
<evidence type="ECO:0000256" key="2">
    <source>
        <dbReference type="ARBA" id="ARBA00009533"/>
    </source>
</evidence>
<dbReference type="InterPro" id="IPR021115">
    <property type="entry name" value="Pyridoxal-P_BS"/>
</dbReference>